<keyword evidence="3" id="KW-0547">Nucleotide-binding</keyword>
<comment type="caution">
    <text evidence="11">The sequence shown here is derived from an EMBL/GenBank/DDBJ whole genome shotgun (WGS) entry which is preliminary data.</text>
</comment>
<dbReference type="SUPFAM" id="SSF56784">
    <property type="entry name" value="HAD-like"/>
    <property type="match status" value="1"/>
</dbReference>
<name>A0A4Q4Z6H0_9ACTN</name>
<feature type="transmembrane region" description="Helical" evidence="9">
    <location>
        <begin position="770"/>
        <end position="791"/>
    </location>
</feature>
<dbReference type="PRINTS" id="PR00119">
    <property type="entry name" value="CATATPASE"/>
</dbReference>
<dbReference type="EMBL" id="SDKM01000043">
    <property type="protein sequence ID" value="RYP82691.1"/>
    <property type="molecule type" value="Genomic_DNA"/>
</dbReference>
<organism evidence="11 12">
    <name type="scientific">Nocardioides guangzhouensis</name>
    <dbReference type="NCBI Taxonomy" id="2497878"/>
    <lineage>
        <taxon>Bacteria</taxon>
        <taxon>Bacillati</taxon>
        <taxon>Actinomycetota</taxon>
        <taxon>Actinomycetes</taxon>
        <taxon>Propionibacteriales</taxon>
        <taxon>Nocardioidaceae</taxon>
        <taxon>Nocardioides</taxon>
    </lineage>
</organism>
<dbReference type="PANTHER" id="PTHR42861">
    <property type="entry name" value="CALCIUM-TRANSPORTING ATPASE"/>
    <property type="match status" value="1"/>
</dbReference>
<dbReference type="InterPro" id="IPR059000">
    <property type="entry name" value="ATPase_P-type_domA"/>
</dbReference>
<keyword evidence="6 9" id="KW-1133">Transmembrane helix</keyword>
<dbReference type="GO" id="GO:0005886">
    <property type="term" value="C:plasma membrane"/>
    <property type="evidence" value="ECO:0007669"/>
    <property type="project" value="UniProtKB-SubCell"/>
</dbReference>
<dbReference type="RefSeq" id="WP_134720439.1">
    <property type="nucleotide sequence ID" value="NZ_SDKM01000043.1"/>
</dbReference>
<accession>A0A4Q4Z6H0</accession>
<dbReference type="Pfam" id="PF00122">
    <property type="entry name" value="E1-E2_ATPase"/>
    <property type="match status" value="1"/>
</dbReference>
<evidence type="ECO:0000256" key="9">
    <source>
        <dbReference type="SAM" id="Phobius"/>
    </source>
</evidence>
<dbReference type="Gene3D" id="2.70.150.10">
    <property type="entry name" value="Calcium-transporting ATPase, cytoplasmic transduction domain A"/>
    <property type="match status" value="1"/>
</dbReference>
<dbReference type="InterPro" id="IPR004014">
    <property type="entry name" value="ATPase_P-typ_cation-transptr_N"/>
</dbReference>
<dbReference type="Gene3D" id="3.40.50.1000">
    <property type="entry name" value="HAD superfamily/HAD-like"/>
    <property type="match status" value="1"/>
</dbReference>
<dbReference type="Pfam" id="PF00689">
    <property type="entry name" value="Cation_ATPase_C"/>
    <property type="match status" value="1"/>
</dbReference>
<dbReference type="InterPro" id="IPR001757">
    <property type="entry name" value="P_typ_ATPase"/>
</dbReference>
<evidence type="ECO:0000256" key="4">
    <source>
        <dbReference type="ARBA" id="ARBA00022840"/>
    </source>
</evidence>
<dbReference type="InterPro" id="IPR036412">
    <property type="entry name" value="HAD-like_sf"/>
</dbReference>
<dbReference type="SUPFAM" id="SSF81660">
    <property type="entry name" value="Metal cation-transporting ATPase, ATP-binding domain N"/>
    <property type="match status" value="1"/>
</dbReference>
<evidence type="ECO:0000313" key="12">
    <source>
        <dbReference type="Proteomes" id="UP000295198"/>
    </source>
</evidence>
<dbReference type="InterPro" id="IPR023299">
    <property type="entry name" value="ATPase_P-typ_cyto_dom_N"/>
</dbReference>
<evidence type="ECO:0000256" key="6">
    <source>
        <dbReference type="ARBA" id="ARBA00022989"/>
    </source>
</evidence>
<dbReference type="Gene3D" id="3.40.1110.10">
    <property type="entry name" value="Calcium-transporting ATPase, cytoplasmic domain N"/>
    <property type="match status" value="1"/>
</dbReference>
<gene>
    <name evidence="11" type="ORF">EKO23_21150</name>
</gene>
<dbReference type="Pfam" id="PF13246">
    <property type="entry name" value="Cation_ATPase"/>
    <property type="match status" value="1"/>
</dbReference>
<dbReference type="NCBIfam" id="TIGR01494">
    <property type="entry name" value="ATPase_P-type"/>
    <property type="match status" value="2"/>
</dbReference>
<keyword evidence="12" id="KW-1185">Reference proteome</keyword>
<dbReference type="InterPro" id="IPR006068">
    <property type="entry name" value="ATPase_P-typ_cation-transptr_C"/>
</dbReference>
<evidence type="ECO:0000256" key="2">
    <source>
        <dbReference type="ARBA" id="ARBA00022692"/>
    </source>
</evidence>
<keyword evidence="7 9" id="KW-0472">Membrane</keyword>
<keyword evidence="5" id="KW-1278">Translocase</keyword>
<feature type="transmembrane region" description="Helical" evidence="9">
    <location>
        <begin position="803"/>
        <end position="823"/>
    </location>
</feature>
<evidence type="ECO:0000256" key="5">
    <source>
        <dbReference type="ARBA" id="ARBA00022967"/>
    </source>
</evidence>
<feature type="transmembrane region" description="Helical" evidence="9">
    <location>
        <begin position="223"/>
        <end position="243"/>
    </location>
</feature>
<dbReference type="InterPro" id="IPR023214">
    <property type="entry name" value="HAD_sf"/>
</dbReference>
<dbReference type="InterPro" id="IPR023298">
    <property type="entry name" value="ATPase_P-typ_TM_dom_sf"/>
</dbReference>
<dbReference type="GO" id="GO:0005524">
    <property type="term" value="F:ATP binding"/>
    <property type="evidence" value="ECO:0007669"/>
    <property type="project" value="UniProtKB-KW"/>
</dbReference>
<keyword evidence="2 9" id="KW-0812">Transmembrane</keyword>
<evidence type="ECO:0000313" key="11">
    <source>
        <dbReference type="EMBL" id="RYP82691.1"/>
    </source>
</evidence>
<keyword evidence="4" id="KW-0067">ATP-binding</keyword>
<dbReference type="Pfam" id="PF00690">
    <property type="entry name" value="Cation_ATPase_N"/>
    <property type="match status" value="1"/>
</dbReference>
<sequence length="831" mass="85206">MSDARDLLPVGTDGLTTEEAARRLASYGPNRPPPAPRRTLAASIGTQLRDPMILLLLGAGTLTALLHDLPDTVIIAAVVVFNTVTGVVQEVRADRAVAALRDLAPAHTHAWRDGAVVEVAAADVVPGDRLSLAAGDVVPADGEVLEARQLQLDESMMTGEAVPVDRGPGEDLDGGTLVTRGRADVLVTRTGAASGLGRLAALIAASPSPPTPLQRRLSQLSRILVGVVGALTAVVVVIGLAQGRGIAEMAVVGVSLAVAAVPESLPAVVAVALALGAHRMARRNAVVRRLPAVETLGSVTVIASDKTGTLTEGRMVAERLWTPAGEYVVSGHGYDASRGGITALGADGAGPADDPGLPRLLRDGVLCNDALLRGDGPGTTVIGDPLEGALLVVAGKGGLPADGTRDAWPRVSEVPFDHETRRMTTVHRPRDDAGARLTVCKGAPEAVLGLLGGSASAARAATAAERLAAEGYRVLAVADTRDPDGAEVWSLAGLIGIDDPPREHIPAVVEATRRAGIRLLLVTGDHPATANAIARRVGLVGADGEPPPGTVLARVRPEQKVAVVEDLQGDGEVVAMLGDGVNDAPALKRADIGVAAGLGGTQVAREAADLVLLDDNLSTVVAAVEEGRRIFANIRAFLLYAVSGGAAEVGVMVAGPLLGIVQPLLPAQILWINLLTHGLTGVAFGAEPADPSEMSRPPRSASASIFTRTFVRLLALAATLLVVTSLFVGVHASTEPHVQRTAIFLTLGLGQLAVAWAIRARPERRTGVRGLELALVGAAGLLVLGTLVPLLQELLGTATPSPAILAAAVAGAAVPGLVLRWAVGRERRRSR</sequence>
<dbReference type="InterPro" id="IPR018303">
    <property type="entry name" value="ATPase_P-typ_P_site"/>
</dbReference>
<dbReference type="GO" id="GO:0016887">
    <property type="term" value="F:ATP hydrolysis activity"/>
    <property type="evidence" value="ECO:0007669"/>
    <property type="project" value="InterPro"/>
</dbReference>
<dbReference type="SUPFAM" id="SSF81653">
    <property type="entry name" value="Calcium ATPase, transduction domain A"/>
    <property type="match status" value="1"/>
</dbReference>
<dbReference type="SFLD" id="SFLDG00002">
    <property type="entry name" value="C1.7:_P-type_atpase_like"/>
    <property type="match status" value="1"/>
</dbReference>
<dbReference type="PROSITE" id="PS00154">
    <property type="entry name" value="ATPASE_E1_E2"/>
    <property type="match status" value="1"/>
</dbReference>
<dbReference type="PRINTS" id="PR00120">
    <property type="entry name" value="HATPASE"/>
</dbReference>
<evidence type="ECO:0000256" key="1">
    <source>
        <dbReference type="ARBA" id="ARBA00004651"/>
    </source>
</evidence>
<comment type="subcellular location">
    <subcellularLocation>
        <location evidence="1">Cell membrane</location>
        <topology evidence="1">Multi-pass membrane protein</topology>
    </subcellularLocation>
</comment>
<feature type="transmembrane region" description="Helical" evidence="9">
    <location>
        <begin position="738"/>
        <end position="758"/>
    </location>
</feature>
<feature type="domain" description="Cation-transporting P-type ATPase N-terminal" evidence="10">
    <location>
        <begin position="1"/>
        <end position="68"/>
    </location>
</feature>
<feature type="transmembrane region" description="Helical" evidence="9">
    <location>
        <begin position="670"/>
        <end position="689"/>
    </location>
</feature>
<dbReference type="OrthoDB" id="9814270at2"/>
<dbReference type="Gene3D" id="1.20.1110.10">
    <property type="entry name" value="Calcium-transporting ATPase, transmembrane domain"/>
    <property type="match status" value="1"/>
</dbReference>
<evidence type="ECO:0000256" key="3">
    <source>
        <dbReference type="ARBA" id="ARBA00022741"/>
    </source>
</evidence>
<dbReference type="InterPro" id="IPR008250">
    <property type="entry name" value="ATPase_P-typ_transduc_dom_A_sf"/>
</dbReference>
<evidence type="ECO:0000259" key="10">
    <source>
        <dbReference type="SMART" id="SM00831"/>
    </source>
</evidence>
<evidence type="ECO:0000256" key="7">
    <source>
        <dbReference type="ARBA" id="ARBA00023136"/>
    </source>
</evidence>
<feature type="transmembrane region" description="Helical" evidence="9">
    <location>
        <begin position="710"/>
        <end position="732"/>
    </location>
</feature>
<dbReference type="SFLD" id="SFLDF00027">
    <property type="entry name" value="p-type_atpase"/>
    <property type="match status" value="1"/>
</dbReference>
<comment type="catalytic activity">
    <reaction evidence="8">
        <text>ATP + H2O = ADP + phosphate + H(+)</text>
        <dbReference type="Rhea" id="RHEA:13065"/>
        <dbReference type="ChEBI" id="CHEBI:15377"/>
        <dbReference type="ChEBI" id="CHEBI:15378"/>
        <dbReference type="ChEBI" id="CHEBI:30616"/>
        <dbReference type="ChEBI" id="CHEBI:43474"/>
        <dbReference type="ChEBI" id="CHEBI:456216"/>
    </reaction>
</comment>
<evidence type="ECO:0000256" key="8">
    <source>
        <dbReference type="ARBA" id="ARBA00049360"/>
    </source>
</evidence>
<dbReference type="SFLD" id="SFLDS00003">
    <property type="entry name" value="Haloacid_Dehalogenase"/>
    <property type="match status" value="1"/>
</dbReference>
<protein>
    <submittedName>
        <fullName evidence="11">Cation-transporting P-type ATPase</fullName>
    </submittedName>
</protein>
<dbReference type="InterPro" id="IPR044492">
    <property type="entry name" value="P_typ_ATPase_HD_dom"/>
</dbReference>
<reference evidence="11 12" key="1">
    <citation type="submission" date="2019-01" db="EMBL/GenBank/DDBJ databases">
        <title>Nocardioides guangzhouensis sp. nov., an actinobacterium isolated from soil.</title>
        <authorList>
            <person name="Fu Y."/>
            <person name="Cai Y."/>
            <person name="Lin Z."/>
            <person name="Chen P."/>
        </authorList>
    </citation>
    <scope>NUCLEOTIDE SEQUENCE [LARGE SCALE GENOMIC DNA]</scope>
    <source>
        <strain evidence="11 12">130</strain>
    </source>
</reference>
<dbReference type="AlphaFoldDB" id="A0A4Q4Z6H0"/>
<proteinExistence type="predicted"/>
<dbReference type="Proteomes" id="UP000295198">
    <property type="component" value="Unassembled WGS sequence"/>
</dbReference>
<feature type="transmembrane region" description="Helical" evidence="9">
    <location>
        <begin position="249"/>
        <end position="275"/>
    </location>
</feature>
<dbReference type="SUPFAM" id="SSF81665">
    <property type="entry name" value="Calcium ATPase, transmembrane domain M"/>
    <property type="match status" value="1"/>
</dbReference>
<dbReference type="SMART" id="SM00831">
    <property type="entry name" value="Cation_ATPase_N"/>
    <property type="match status" value="1"/>
</dbReference>
<feature type="transmembrane region" description="Helical" evidence="9">
    <location>
        <begin position="637"/>
        <end position="658"/>
    </location>
</feature>